<protein>
    <submittedName>
        <fullName evidence="3">Acyltransf_C domain-containing protein</fullName>
    </submittedName>
</protein>
<evidence type="ECO:0000313" key="2">
    <source>
        <dbReference type="Proteomes" id="UP000095283"/>
    </source>
</evidence>
<feature type="domain" description="Acyltransferase C-terminal" evidence="1">
    <location>
        <begin position="11"/>
        <end position="70"/>
    </location>
</feature>
<accession>A0A1I7WSU5</accession>
<dbReference type="WBParaSite" id="Hba_08215">
    <property type="protein sequence ID" value="Hba_08215"/>
    <property type="gene ID" value="Hba_08215"/>
</dbReference>
<sequence>MFGEWPHSESNRVCIHYDIIKVNPEWADEEKLKNFLYNRYEIKDKLLDAFYRTGSFPGEARPVIVPQSTMLISQVRNLKDVEPGILTGKSKVHMI</sequence>
<dbReference type="Pfam" id="PF16076">
    <property type="entry name" value="Acyltransf_C"/>
    <property type="match status" value="1"/>
</dbReference>
<name>A0A1I7WSU5_HETBA</name>
<organism evidence="2 3">
    <name type="scientific">Heterorhabditis bacteriophora</name>
    <name type="common">Entomopathogenic nematode worm</name>
    <dbReference type="NCBI Taxonomy" id="37862"/>
    <lineage>
        <taxon>Eukaryota</taxon>
        <taxon>Metazoa</taxon>
        <taxon>Ecdysozoa</taxon>
        <taxon>Nematoda</taxon>
        <taxon>Chromadorea</taxon>
        <taxon>Rhabditida</taxon>
        <taxon>Rhabditina</taxon>
        <taxon>Rhabditomorpha</taxon>
        <taxon>Strongyloidea</taxon>
        <taxon>Heterorhabditidae</taxon>
        <taxon>Heterorhabditis</taxon>
    </lineage>
</organism>
<dbReference type="Proteomes" id="UP000095283">
    <property type="component" value="Unplaced"/>
</dbReference>
<reference evidence="3" key="1">
    <citation type="submission" date="2016-11" db="UniProtKB">
        <authorList>
            <consortium name="WormBaseParasite"/>
        </authorList>
    </citation>
    <scope>IDENTIFICATION</scope>
</reference>
<evidence type="ECO:0000313" key="3">
    <source>
        <dbReference type="WBParaSite" id="Hba_08215"/>
    </source>
</evidence>
<keyword evidence="2" id="KW-1185">Reference proteome</keyword>
<evidence type="ECO:0000259" key="1">
    <source>
        <dbReference type="Pfam" id="PF16076"/>
    </source>
</evidence>
<dbReference type="InterPro" id="IPR032098">
    <property type="entry name" value="Acyltransf_C"/>
</dbReference>
<proteinExistence type="predicted"/>
<dbReference type="AlphaFoldDB" id="A0A1I7WSU5"/>